<dbReference type="Gene3D" id="3.30.300.20">
    <property type="match status" value="1"/>
</dbReference>
<dbReference type="EMBL" id="SJPK01000001">
    <property type="protein sequence ID" value="TWT75397.1"/>
    <property type="molecule type" value="Genomic_DNA"/>
</dbReference>
<dbReference type="InterPro" id="IPR000238">
    <property type="entry name" value="RbfA"/>
</dbReference>
<keyword evidence="5" id="KW-1185">Reference proteome</keyword>
<dbReference type="NCBIfam" id="TIGR00082">
    <property type="entry name" value="rbfA"/>
    <property type="match status" value="1"/>
</dbReference>
<dbReference type="AlphaFoldDB" id="A0A5C5YKM3"/>
<dbReference type="GO" id="GO:0030490">
    <property type="term" value="P:maturation of SSU-rRNA"/>
    <property type="evidence" value="ECO:0007669"/>
    <property type="project" value="UniProtKB-UniRule"/>
</dbReference>
<dbReference type="Proteomes" id="UP000318053">
    <property type="component" value="Unassembled WGS sequence"/>
</dbReference>
<dbReference type="InterPro" id="IPR015946">
    <property type="entry name" value="KH_dom-like_a/b"/>
</dbReference>
<comment type="subcellular location">
    <subcellularLocation>
        <location evidence="2">Cytoplasm</location>
    </subcellularLocation>
</comment>
<dbReference type="InterPro" id="IPR023799">
    <property type="entry name" value="RbfA_dom_sf"/>
</dbReference>
<dbReference type="Pfam" id="PF02033">
    <property type="entry name" value="RBFA"/>
    <property type="match status" value="1"/>
</dbReference>
<reference evidence="4 5" key="1">
    <citation type="submission" date="2019-02" db="EMBL/GenBank/DDBJ databases">
        <title>Deep-cultivation of Planctomycetes and their phenomic and genomic characterization uncovers novel biology.</title>
        <authorList>
            <person name="Wiegand S."/>
            <person name="Jogler M."/>
            <person name="Boedeker C."/>
            <person name="Pinto D."/>
            <person name="Vollmers J."/>
            <person name="Rivas-Marin E."/>
            <person name="Kohn T."/>
            <person name="Peeters S.H."/>
            <person name="Heuer A."/>
            <person name="Rast P."/>
            <person name="Oberbeckmann S."/>
            <person name="Bunk B."/>
            <person name="Jeske O."/>
            <person name="Meyerdierks A."/>
            <person name="Storesund J.E."/>
            <person name="Kallscheuer N."/>
            <person name="Luecker S."/>
            <person name="Lage O.M."/>
            <person name="Pohl T."/>
            <person name="Merkel B.J."/>
            <person name="Hornburger P."/>
            <person name="Mueller R.-W."/>
            <person name="Bruemmer F."/>
            <person name="Labrenz M."/>
            <person name="Spormann A.M."/>
            <person name="Op Den Camp H."/>
            <person name="Overmann J."/>
            <person name="Amann R."/>
            <person name="Jetten M.S.M."/>
            <person name="Mascher T."/>
            <person name="Medema M.H."/>
            <person name="Devos D.P."/>
            <person name="Kaster A.-K."/>
            <person name="Ovreas L."/>
            <person name="Rohde M."/>
            <person name="Galperin M.Y."/>
            <person name="Jogler C."/>
        </authorList>
    </citation>
    <scope>NUCLEOTIDE SEQUENCE [LARGE SCALE GENOMIC DNA]</scope>
    <source>
        <strain evidence="4 5">CA85</strain>
    </source>
</reference>
<organism evidence="4 5">
    <name type="scientific">Allorhodopirellula solitaria</name>
    <dbReference type="NCBI Taxonomy" id="2527987"/>
    <lineage>
        <taxon>Bacteria</taxon>
        <taxon>Pseudomonadati</taxon>
        <taxon>Planctomycetota</taxon>
        <taxon>Planctomycetia</taxon>
        <taxon>Pirellulales</taxon>
        <taxon>Pirellulaceae</taxon>
        <taxon>Allorhodopirellula</taxon>
    </lineage>
</organism>
<evidence type="ECO:0000256" key="2">
    <source>
        <dbReference type="HAMAP-Rule" id="MF_00003"/>
    </source>
</evidence>
<evidence type="ECO:0000313" key="5">
    <source>
        <dbReference type="Proteomes" id="UP000318053"/>
    </source>
</evidence>
<comment type="similarity">
    <text evidence="2">Belongs to the RbfA family.</text>
</comment>
<dbReference type="PANTHER" id="PTHR33515:SF1">
    <property type="entry name" value="RIBOSOME-BINDING FACTOR A, CHLOROPLASTIC-RELATED"/>
    <property type="match status" value="1"/>
</dbReference>
<protein>
    <recommendedName>
        <fullName evidence="2">Ribosome-binding factor A</fullName>
    </recommendedName>
</protein>
<dbReference type="PANTHER" id="PTHR33515">
    <property type="entry name" value="RIBOSOME-BINDING FACTOR A, CHLOROPLASTIC-RELATED"/>
    <property type="match status" value="1"/>
</dbReference>
<dbReference type="OrthoDB" id="307788at2"/>
<comment type="caution">
    <text evidence="4">The sequence shown here is derived from an EMBL/GenBank/DDBJ whole genome shotgun (WGS) entry which is preliminary data.</text>
</comment>
<evidence type="ECO:0000256" key="3">
    <source>
        <dbReference type="SAM" id="MobiDB-lite"/>
    </source>
</evidence>
<gene>
    <name evidence="2 4" type="primary">rbfA</name>
    <name evidence="4" type="ORF">CA85_06880</name>
</gene>
<evidence type="ECO:0000256" key="1">
    <source>
        <dbReference type="ARBA" id="ARBA00022517"/>
    </source>
</evidence>
<dbReference type="RefSeq" id="WP_146389819.1">
    <property type="nucleotide sequence ID" value="NZ_SJPK01000001.1"/>
</dbReference>
<feature type="region of interest" description="Disordered" evidence="3">
    <location>
        <begin position="113"/>
        <end position="139"/>
    </location>
</feature>
<dbReference type="GO" id="GO:0005829">
    <property type="term" value="C:cytosol"/>
    <property type="evidence" value="ECO:0007669"/>
    <property type="project" value="TreeGrafter"/>
</dbReference>
<dbReference type="SUPFAM" id="SSF89919">
    <property type="entry name" value="Ribosome-binding factor A, RbfA"/>
    <property type="match status" value="1"/>
</dbReference>
<evidence type="ECO:0000313" key="4">
    <source>
        <dbReference type="EMBL" id="TWT75397.1"/>
    </source>
</evidence>
<accession>A0A5C5YKM3</accession>
<dbReference type="HAMAP" id="MF_00003">
    <property type="entry name" value="RbfA"/>
    <property type="match status" value="1"/>
</dbReference>
<keyword evidence="2" id="KW-0963">Cytoplasm</keyword>
<comment type="function">
    <text evidence="2">One of several proteins that assist in the late maturation steps of the functional core of the 30S ribosomal subunit. Associates with free 30S ribosomal subunits (but not with 30S subunits that are part of 70S ribosomes or polysomes). Required for efficient processing of 16S rRNA. May interact with the 5'-terminal helix region of 16S rRNA.</text>
</comment>
<sequence>MSTRRQLKAAEAIREVVATAVLTDIRDPRVRDVTVISVDVSPDMREAKVSVSVMGDDSQKELSIRGLQNSAGFLQSKIANRLDTRYTPRLTFELNRGQENALAVHEILARLQAEKEGNPVAGTTDAPPPESPDQTSDEL</sequence>
<dbReference type="GO" id="GO:0043024">
    <property type="term" value="F:ribosomal small subunit binding"/>
    <property type="evidence" value="ECO:0007669"/>
    <property type="project" value="TreeGrafter"/>
</dbReference>
<proteinExistence type="inferred from homology"/>
<name>A0A5C5YKM3_9BACT</name>
<keyword evidence="1 2" id="KW-0690">Ribosome biogenesis</keyword>
<comment type="subunit">
    <text evidence="2">Monomer. Binds 30S ribosomal subunits, but not 50S ribosomal subunits or 70S ribosomes.</text>
</comment>